<dbReference type="Proteomes" id="UP001143856">
    <property type="component" value="Unassembled WGS sequence"/>
</dbReference>
<accession>A0ACC1PHX1</accession>
<sequence length="161" mass="17203">MRFSQLSAIALSFQFSLARPTSSSRRSLIPLSDTTEAGRPRVVQLQQVHTGSVKSASKSEAEEEEKENGVEIAGTLNTPVALKGGDLKQDVVYVASVGDFEVEYQAKTTRTLTVSENKSPAAAPAGFKALEPSSFKVNFTEGGGDLTLGQIDYIFDATSKL</sequence>
<comment type="caution">
    <text evidence="1">The sequence shown here is derived from an EMBL/GenBank/DDBJ whole genome shotgun (WGS) entry which is preliminary data.</text>
</comment>
<dbReference type="EMBL" id="JAPDGR010000319">
    <property type="protein sequence ID" value="KAJ2991604.1"/>
    <property type="molecule type" value="Genomic_DNA"/>
</dbReference>
<name>A0ACC1PHX1_9PEZI</name>
<reference evidence="1" key="1">
    <citation type="submission" date="2022-10" db="EMBL/GenBank/DDBJ databases">
        <title>Genome Sequence of Xylaria curta.</title>
        <authorList>
            <person name="Buettner E."/>
        </authorList>
    </citation>
    <scope>NUCLEOTIDE SEQUENCE</scope>
    <source>
        <strain evidence="1">Babe10</strain>
    </source>
</reference>
<evidence type="ECO:0000313" key="2">
    <source>
        <dbReference type="Proteomes" id="UP001143856"/>
    </source>
</evidence>
<gene>
    <name evidence="1" type="ORF">NUW58_g2456</name>
</gene>
<protein>
    <submittedName>
        <fullName evidence="1">Uncharacterized protein</fullName>
    </submittedName>
</protein>
<evidence type="ECO:0000313" key="1">
    <source>
        <dbReference type="EMBL" id="KAJ2991604.1"/>
    </source>
</evidence>
<keyword evidence="2" id="KW-1185">Reference proteome</keyword>
<proteinExistence type="predicted"/>
<organism evidence="1 2">
    <name type="scientific">Xylaria curta</name>
    <dbReference type="NCBI Taxonomy" id="42375"/>
    <lineage>
        <taxon>Eukaryota</taxon>
        <taxon>Fungi</taxon>
        <taxon>Dikarya</taxon>
        <taxon>Ascomycota</taxon>
        <taxon>Pezizomycotina</taxon>
        <taxon>Sordariomycetes</taxon>
        <taxon>Xylariomycetidae</taxon>
        <taxon>Xylariales</taxon>
        <taxon>Xylariaceae</taxon>
        <taxon>Xylaria</taxon>
    </lineage>
</organism>